<dbReference type="STRING" id="1555112.LIP_0797"/>
<dbReference type="EMBL" id="AP014924">
    <property type="protein sequence ID" value="BAS26654.1"/>
    <property type="molecule type" value="Genomic_DNA"/>
</dbReference>
<dbReference type="PIRSF" id="PIRSF005690">
    <property type="entry name" value="GerBA"/>
    <property type="match status" value="1"/>
</dbReference>
<evidence type="ECO:0000313" key="5">
    <source>
        <dbReference type="EMBL" id="BAS26654.1"/>
    </source>
</evidence>
<dbReference type="GO" id="GO:0009847">
    <property type="term" value="P:spore germination"/>
    <property type="evidence" value="ECO:0007669"/>
    <property type="project" value="InterPro"/>
</dbReference>
<gene>
    <name evidence="5" type="ORF">LIP_0797</name>
</gene>
<protein>
    <submittedName>
        <fullName evidence="5">Spore gernimation protein GerA</fullName>
    </submittedName>
</protein>
<evidence type="ECO:0000256" key="3">
    <source>
        <dbReference type="SAM" id="MobiDB-lite"/>
    </source>
</evidence>
<evidence type="ECO:0000256" key="2">
    <source>
        <dbReference type="ARBA" id="ARBA00023136"/>
    </source>
</evidence>
<dbReference type="InterPro" id="IPR004995">
    <property type="entry name" value="Spore_Ger"/>
</dbReference>
<organism evidence="5 6">
    <name type="scientific">Limnochorda pilosa</name>
    <dbReference type="NCBI Taxonomy" id="1555112"/>
    <lineage>
        <taxon>Bacteria</taxon>
        <taxon>Bacillati</taxon>
        <taxon>Bacillota</taxon>
        <taxon>Limnochordia</taxon>
        <taxon>Limnochordales</taxon>
        <taxon>Limnochordaceae</taxon>
        <taxon>Limnochorda</taxon>
    </lineage>
</organism>
<keyword evidence="6" id="KW-1185">Reference proteome</keyword>
<dbReference type="KEGG" id="lpil:LIP_0797"/>
<feature type="transmembrane region" description="Helical" evidence="4">
    <location>
        <begin position="297"/>
        <end position="319"/>
    </location>
</feature>
<sequence>MTGIEELQELPLGFSLDENLGGLRALFRRASDWVLRRFRLAGGREAAVVYIDGMVEMAWIDDHLVKPLMYDAFPMRTGGVTESVQALVNHHALAVSQVKEARTLGEVANAVLDGDTALLVDGEATALVASHRGWKQRGISESTAEAVIRGPREAFVEVLRTNTSMLRRRLKTPCLKLEALTLGTYTRTDVVIAYLDRIAPDAMVQEVRSRVQRIQIDGVLESEYLEELIRDEPFSLFPVVRSTERPDVVAAELLEGRVAILTANTPYALIVPAPFWSFFQAPEDYYHNPFVSGALRLLRLAFMFLALMLPSLYVAVTTFHADMLPTSLLITLAAAREGVPFPAFLEALMMEVMFEVLREAGLRLPQQVGQAVSIVGALVIGQAAVSAGIVSAPMVILVAITGIASFTTPTYEMALAIRFLRFPVLVLGGMLGLYGLGLAVLAILVHLADLRSFGVPYLFPLAPLQPGALADVLVRRPQWSDLFRPRMTAGSNVQRAAQGMRPAPPTDPAALTDPPLPSKPSTDAGAGSQEREPQEQGRGGSG</sequence>
<dbReference type="AlphaFoldDB" id="A0A0K2SIL3"/>
<dbReference type="OrthoDB" id="1726708at2"/>
<keyword evidence="2 4" id="KW-0472">Membrane</keyword>
<feature type="transmembrane region" description="Helical" evidence="4">
    <location>
        <begin position="395"/>
        <end position="417"/>
    </location>
</feature>
<dbReference type="InterPro" id="IPR050768">
    <property type="entry name" value="UPF0353/GerABKA_families"/>
</dbReference>
<name>A0A0K2SIL3_LIMPI</name>
<dbReference type="GO" id="GO:0016020">
    <property type="term" value="C:membrane"/>
    <property type="evidence" value="ECO:0007669"/>
    <property type="project" value="InterPro"/>
</dbReference>
<dbReference type="Proteomes" id="UP000065807">
    <property type="component" value="Chromosome"/>
</dbReference>
<dbReference type="PATRIC" id="fig|1555112.3.peg.828"/>
<dbReference type="PANTHER" id="PTHR22550">
    <property type="entry name" value="SPORE GERMINATION PROTEIN"/>
    <property type="match status" value="1"/>
</dbReference>
<feature type="region of interest" description="Disordered" evidence="3">
    <location>
        <begin position="491"/>
        <end position="542"/>
    </location>
</feature>
<evidence type="ECO:0000256" key="4">
    <source>
        <dbReference type="SAM" id="Phobius"/>
    </source>
</evidence>
<evidence type="ECO:0000313" key="6">
    <source>
        <dbReference type="Proteomes" id="UP000065807"/>
    </source>
</evidence>
<dbReference type="Pfam" id="PF03323">
    <property type="entry name" value="GerA"/>
    <property type="match status" value="1"/>
</dbReference>
<feature type="transmembrane region" description="Helical" evidence="4">
    <location>
        <begin position="424"/>
        <end position="448"/>
    </location>
</feature>
<comment type="similarity">
    <text evidence="1">Belongs to the GerABKA family.</text>
</comment>
<proteinExistence type="inferred from homology"/>
<reference evidence="6" key="1">
    <citation type="submission" date="2015-07" db="EMBL/GenBank/DDBJ databases">
        <title>Complete genome sequence and phylogenetic analysis of Limnochorda pilosa.</title>
        <authorList>
            <person name="Watanabe M."/>
            <person name="Kojima H."/>
            <person name="Fukui M."/>
        </authorList>
    </citation>
    <scope>NUCLEOTIDE SEQUENCE [LARGE SCALE GENOMIC DNA]</scope>
    <source>
        <strain evidence="6">HC45</strain>
    </source>
</reference>
<accession>A0A0K2SIL3</accession>
<dbReference type="RefSeq" id="WP_082726561.1">
    <property type="nucleotide sequence ID" value="NZ_AP014924.1"/>
</dbReference>
<dbReference type="PANTHER" id="PTHR22550:SF5">
    <property type="entry name" value="LEUCINE ZIPPER PROTEIN 4"/>
    <property type="match status" value="1"/>
</dbReference>
<evidence type="ECO:0000256" key="1">
    <source>
        <dbReference type="ARBA" id="ARBA00005278"/>
    </source>
</evidence>
<reference evidence="6" key="2">
    <citation type="journal article" date="2016" name="Int. J. Syst. Evol. Microbiol.">
        <title>Complete genome sequence and cell structure of Limnochorda pilosa, a Gram-negative spore-former within the phylum Firmicutes.</title>
        <authorList>
            <person name="Watanabe M."/>
            <person name="Kojima H."/>
            <person name="Fukui M."/>
        </authorList>
    </citation>
    <scope>NUCLEOTIDE SEQUENCE [LARGE SCALE GENOMIC DNA]</scope>
    <source>
        <strain evidence="6">HC45</strain>
    </source>
</reference>
<keyword evidence="4" id="KW-0812">Transmembrane</keyword>
<feature type="transmembrane region" description="Helical" evidence="4">
    <location>
        <begin position="369"/>
        <end position="389"/>
    </location>
</feature>
<keyword evidence="4" id="KW-1133">Transmembrane helix</keyword>